<dbReference type="GO" id="GO:0005524">
    <property type="term" value="F:ATP binding"/>
    <property type="evidence" value="ECO:0007669"/>
    <property type="project" value="UniProtKB-KW"/>
</dbReference>
<evidence type="ECO:0000256" key="3">
    <source>
        <dbReference type="ARBA" id="ARBA00022840"/>
    </source>
</evidence>
<dbReference type="PANTHER" id="PTHR12169">
    <property type="entry name" value="ATPASE N2B"/>
    <property type="match status" value="1"/>
</dbReference>
<evidence type="ECO:0000313" key="4">
    <source>
        <dbReference type="EMBL" id="CAE0612110.1"/>
    </source>
</evidence>
<evidence type="ECO:0000256" key="1">
    <source>
        <dbReference type="ARBA" id="ARBA00010322"/>
    </source>
</evidence>
<sequence length="439" mass="49552">MWVRKRGMKRDVVQVRGGPMGLYRKAVEDGICRADPAQEEALWKLQELYQKVSDNKTGPKHSGLTVVDTVSTTTNTKTTWWKNVMDSLQDTEKKKKYPQVKGVYLYGGVGTGKTMVMDLFLDALPIPVRANRTHFHDFMLNIHKRLRDKPNVADPVAAVAHDVAQEVAVLCLDEFMVADVADAMILNRLFTCLWEDGLVLVATSNRAPDQLYEGGLQRDLFLPFIASLKRRCEVHEIRSRTDYRRMVQNQGGVYFHGPGASEALRERFEDLVGGTPCIPVVVPVTESRELAVESASGETAFLTFAELCDRPLAAADYIALCDRFSTIAIDDVPIFTAASKSTAYRFIQFIDVVYENRIRLLLSAEGDPEELFCHILTPDQFKVQKADADREVFVDANIGFTKDRTISRLLEIQSHEYLLSFAERHARELLQYLGRRAVA</sequence>
<name>A0A7S3UEK7_9CHLO</name>
<dbReference type="GO" id="GO:0016887">
    <property type="term" value="F:ATP hydrolysis activity"/>
    <property type="evidence" value="ECO:0007669"/>
    <property type="project" value="InterPro"/>
</dbReference>
<dbReference type="InterPro" id="IPR005654">
    <property type="entry name" value="ATPase_AFG1-like"/>
</dbReference>
<reference evidence="4" key="1">
    <citation type="submission" date="2021-01" db="EMBL/GenBank/DDBJ databases">
        <authorList>
            <person name="Corre E."/>
            <person name="Pelletier E."/>
            <person name="Niang G."/>
            <person name="Scheremetjew M."/>
            <person name="Finn R."/>
            <person name="Kale V."/>
            <person name="Holt S."/>
            <person name="Cochrane G."/>
            <person name="Meng A."/>
            <person name="Brown T."/>
            <person name="Cohen L."/>
        </authorList>
    </citation>
    <scope>NUCLEOTIDE SEQUENCE</scope>
    <source>
        <strain evidence="4">CCMP1897</strain>
    </source>
</reference>
<dbReference type="PANTHER" id="PTHR12169:SF29">
    <property type="entry name" value="AFG1-LIKE ATPASE FAMILY PROTEIN"/>
    <property type="match status" value="1"/>
</dbReference>
<evidence type="ECO:0008006" key="5">
    <source>
        <dbReference type="Google" id="ProtNLM"/>
    </source>
</evidence>
<gene>
    <name evidence="4" type="ORF">PSAL00342_LOCUS5945</name>
</gene>
<dbReference type="Gene3D" id="3.40.50.300">
    <property type="entry name" value="P-loop containing nucleotide triphosphate hydrolases"/>
    <property type="match status" value="1"/>
</dbReference>
<accession>A0A7S3UEK7</accession>
<dbReference type="AlphaFoldDB" id="A0A7S3UEK7"/>
<dbReference type="SUPFAM" id="SSF52540">
    <property type="entry name" value="P-loop containing nucleoside triphosphate hydrolases"/>
    <property type="match status" value="1"/>
</dbReference>
<dbReference type="GO" id="GO:0005739">
    <property type="term" value="C:mitochondrion"/>
    <property type="evidence" value="ECO:0007669"/>
    <property type="project" value="TreeGrafter"/>
</dbReference>
<keyword evidence="3" id="KW-0067">ATP-binding</keyword>
<proteinExistence type="inferred from homology"/>
<organism evidence="4">
    <name type="scientific">Picocystis salinarum</name>
    <dbReference type="NCBI Taxonomy" id="88271"/>
    <lineage>
        <taxon>Eukaryota</taxon>
        <taxon>Viridiplantae</taxon>
        <taxon>Chlorophyta</taxon>
        <taxon>Picocystophyceae</taxon>
        <taxon>Picocystales</taxon>
        <taxon>Picocystaceae</taxon>
        <taxon>Picocystis</taxon>
    </lineage>
</organism>
<comment type="similarity">
    <text evidence="1">Belongs to the AFG1 ATPase family.</text>
</comment>
<keyword evidence="2" id="KW-0547">Nucleotide-binding</keyword>
<evidence type="ECO:0000256" key="2">
    <source>
        <dbReference type="ARBA" id="ARBA00022741"/>
    </source>
</evidence>
<dbReference type="InterPro" id="IPR027417">
    <property type="entry name" value="P-loop_NTPase"/>
</dbReference>
<dbReference type="Pfam" id="PF03969">
    <property type="entry name" value="AFG1_ATPase"/>
    <property type="match status" value="1"/>
</dbReference>
<dbReference type="NCBIfam" id="NF040713">
    <property type="entry name" value="ZapE"/>
    <property type="match status" value="1"/>
</dbReference>
<dbReference type="EMBL" id="HBIS01006566">
    <property type="protein sequence ID" value="CAE0612110.1"/>
    <property type="molecule type" value="Transcribed_RNA"/>
</dbReference>
<protein>
    <recommendedName>
        <fullName evidence="5">AAA+ ATPase domain-containing protein</fullName>
    </recommendedName>
</protein>